<keyword evidence="1" id="KW-0812">Transmembrane</keyword>
<sequence>MQLEVIAELLAYLVAAAALTGLGLAAEFASVLRLGAGETTIAIWFAFFGALLLYAGVYMMGYEKLAKTALALRA</sequence>
<organism evidence="3 4">
    <name type="scientific">Natronoarchaeum mannanilyticum</name>
    <dbReference type="NCBI Taxonomy" id="926360"/>
    <lineage>
        <taxon>Archaea</taxon>
        <taxon>Methanobacteriati</taxon>
        <taxon>Methanobacteriota</taxon>
        <taxon>Stenosarchaea group</taxon>
        <taxon>Halobacteria</taxon>
        <taxon>Halobacteriales</taxon>
        <taxon>Natronoarchaeaceae</taxon>
    </lineage>
</organism>
<evidence type="ECO:0000313" key="3">
    <source>
        <dbReference type="EMBL" id="GAA0667795.1"/>
    </source>
</evidence>
<feature type="domain" description="DUF8151" evidence="2">
    <location>
        <begin position="6"/>
        <end position="72"/>
    </location>
</feature>
<dbReference type="AlphaFoldDB" id="A0AAV3T9S4"/>
<gene>
    <name evidence="3" type="ORF">GCM10009020_11800</name>
</gene>
<evidence type="ECO:0000256" key="1">
    <source>
        <dbReference type="SAM" id="Phobius"/>
    </source>
</evidence>
<feature type="transmembrane region" description="Helical" evidence="1">
    <location>
        <begin position="41"/>
        <end position="60"/>
    </location>
</feature>
<reference evidence="3 4" key="1">
    <citation type="journal article" date="2019" name="Int. J. Syst. Evol. Microbiol.">
        <title>The Global Catalogue of Microorganisms (GCM) 10K type strain sequencing project: providing services to taxonomists for standard genome sequencing and annotation.</title>
        <authorList>
            <consortium name="The Broad Institute Genomics Platform"/>
            <consortium name="The Broad Institute Genome Sequencing Center for Infectious Disease"/>
            <person name="Wu L."/>
            <person name="Ma J."/>
        </authorList>
    </citation>
    <scope>NUCLEOTIDE SEQUENCE [LARGE SCALE GENOMIC DNA]</scope>
    <source>
        <strain evidence="3 4">JCM 16328</strain>
    </source>
</reference>
<evidence type="ECO:0000313" key="4">
    <source>
        <dbReference type="Proteomes" id="UP001500420"/>
    </source>
</evidence>
<dbReference type="InterPro" id="IPR058464">
    <property type="entry name" value="DUF8151"/>
</dbReference>
<evidence type="ECO:0000259" key="2">
    <source>
        <dbReference type="Pfam" id="PF26478"/>
    </source>
</evidence>
<dbReference type="Proteomes" id="UP001500420">
    <property type="component" value="Unassembled WGS sequence"/>
</dbReference>
<name>A0AAV3T9S4_9EURY</name>
<keyword evidence="1" id="KW-0472">Membrane</keyword>
<proteinExistence type="predicted"/>
<keyword evidence="1" id="KW-1133">Transmembrane helix</keyword>
<dbReference type="Pfam" id="PF26478">
    <property type="entry name" value="DUF8151"/>
    <property type="match status" value="1"/>
</dbReference>
<keyword evidence="4" id="KW-1185">Reference proteome</keyword>
<comment type="caution">
    <text evidence="3">The sequence shown here is derived from an EMBL/GenBank/DDBJ whole genome shotgun (WGS) entry which is preliminary data.</text>
</comment>
<dbReference type="EMBL" id="BAAADV010000001">
    <property type="protein sequence ID" value="GAA0667795.1"/>
    <property type="molecule type" value="Genomic_DNA"/>
</dbReference>
<accession>A0AAV3T9S4</accession>
<protein>
    <recommendedName>
        <fullName evidence="2">DUF8151 domain-containing protein</fullName>
    </recommendedName>
</protein>
<dbReference type="RefSeq" id="WP_343772987.1">
    <property type="nucleotide sequence ID" value="NZ_BAAADV010000001.1"/>
</dbReference>